<dbReference type="EMBL" id="UINC01043536">
    <property type="protein sequence ID" value="SVB47705.1"/>
    <property type="molecule type" value="Genomic_DNA"/>
</dbReference>
<protein>
    <submittedName>
        <fullName evidence="1">Uncharacterized protein</fullName>
    </submittedName>
</protein>
<organism evidence="1">
    <name type="scientific">marine metagenome</name>
    <dbReference type="NCBI Taxonomy" id="408172"/>
    <lineage>
        <taxon>unclassified sequences</taxon>
        <taxon>metagenomes</taxon>
        <taxon>ecological metagenomes</taxon>
    </lineage>
</organism>
<dbReference type="AlphaFoldDB" id="A0A382EB33"/>
<accession>A0A382EB33</accession>
<feature type="non-terminal residue" evidence="1">
    <location>
        <position position="1"/>
    </location>
</feature>
<name>A0A382EB33_9ZZZZ</name>
<gene>
    <name evidence="1" type="ORF">METZ01_LOCUS200559</name>
</gene>
<reference evidence="1" key="1">
    <citation type="submission" date="2018-05" db="EMBL/GenBank/DDBJ databases">
        <authorList>
            <person name="Lanie J.A."/>
            <person name="Ng W.-L."/>
            <person name="Kazmierczak K.M."/>
            <person name="Andrzejewski T.M."/>
            <person name="Davidsen T.M."/>
            <person name="Wayne K.J."/>
            <person name="Tettelin H."/>
            <person name="Glass J.I."/>
            <person name="Rusch D."/>
            <person name="Podicherti R."/>
            <person name="Tsui H.-C.T."/>
            <person name="Winkler M.E."/>
        </authorList>
    </citation>
    <scope>NUCLEOTIDE SEQUENCE</scope>
</reference>
<evidence type="ECO:0000313" key="1">
    <source>
        <dbReference type="EMBL" id="SVB47705.1"/>
    </source>
</evidence>
<proteinExistence type="predicted"/>
<sequence length="467" mass="50409">AEPDLVTLWLRLAPSNLPSSAVRLLTAADGDEANAQYASHVVNIVIPGFGDERIQGGDGAFAFGRAASAFYDHFSDQYQTLTFVPRKSPVGESEQMNVNVMNDIAGVGMPLVDDRAFFDSEVLRSVQLLSAGFLAQRRAGLHQLAHHWGDMSDLADIAGVVSAGFEPERHTPLVSPGATIVGAVLDGTREIRRFSTEAGEVFRVAASTAPVLFHPLQLYRMGFLDPAQIPDITVFERQDQFDAVRVATPVVGTEIVGPHVTIGINDIMAAHGPREGPVFSEWNQAFVVVSDELVSRREMDYFNFYAKRAEATTGTRSYDGFGSFNEATGGRALLHTGIEPRDAMADPAVSESPDVSDVPFGAGDWRGLVLDQPLPSRLRRGSSLTLSGRVDSKILPDDYQFFVLRISRYGDPAAASKWTQSSVTGGRFSATLRIGPLPGAYAIDAFVFVDAKTPPLTTSAVTSLFVD</sequence>